<evidence type="ECO:0000256" key="1">
    <source>
        <dbReference type="SAM" id="MobiDB-lite"/>
    </source>
</evidence>
<organism evidence="2 3">
    <name type="scientific">Neurospora intermedia</name>
    <dbReference type="NCBI Taxonomy" id="5142"/>
    <lineage>
        <taxon>Eukaryota</taxon>
        <taxon>Fungi</taxon>
        <taxon>Dikarya</taxon>
        <taxon>Ascomycota</taxon>
        <taxon>Pezizomycotina</taxon>
        <taxon>Sordariomycetes</taxon>
        <taxon>Sordariomycetidae</taxon>
        <taxon>Sordariales</taxon>
        <taxon>Sordariaceae</taxon>
        <taxon>Neurospora</taxon>
    </lineage>
</organism>
<feature type="region of interest" description="Disordered" evidence="1">
    <location>
        <begin position="150"/>
        <end position="171"/>
    </location>
</feature>
<feature type="compositionally biased region" description="Low complexity" evidence="1">
    <location>
        <begin position="79"/>
        <end position="95"/>
    </location>
</feature>
<comment type="caution">
    <text evidence="2">The sequence shown here is derived from an EMBL/GenBank/DDBJ whole genome shotgun (WGS) entry which is preliminary data.</text>
</comment>
<accession>A0ABR3DDP0</accession>
<feature type="compositionally biased region" description="Basic residues" evidence="1">
    <location>
        <begin position="157"/>
        <end position="166"/>
    </location>
</feature>
<feature type="region of interest" description="Disordered" evidence="1">
    <location>
        <begin position="380"/>
        <end position="466"/>
    </location>
</feature>
<proteinExistence type="predicted"/>
<feature type="compositionally biased region" description="Low complexity" evidence="1">
    <location>
        <begin position="441"/>
        <end position="461"/>
    </location>
</feature>
<feature type="compositionally biased region" description="Low complexity" evidence="1">
    <location>
        <begin position="59"/>
        <end position="73"/>
    </location>
</feature>
<dbReference type="EMBL" id="JAVLET010000004">
    <property type="protein sequence ID" value="KAL0470398.1"/>
    <property type="molecule type" value="Genomic_DNA"/>
</dbReference>
<feature type="compositionally biased region" description="Basic residues" evidence="1">
    <location>
        <begin position="216"/>
        <end position="227"/>
    </location>
</feature>
<reference evidence="2 3" key="1">
    <citation type="submission" date="2023-09" db="EMBL/GenBank/DDBJ databases">
        <title>Multi-omics analysis of a traditional fermented food reveals byproduct-associated fungal strains for waste-to-food upcycling.</title>
        <authorList>
            <consortium name="Lawrence Berkeley National Laboratory"/>
            <person name="Rekdal V.M."/>
            <person name="Villalobos-Escobedo J.M."/>
            <person name="Rodriguez-Valeron N."/>
            <person name="Garcia M.O."/>
            <person name="Vasquez D.P."/>
            <person name="Damayanti I."/>
            <person name="Sorensen P.M."/>
            <person name="Baidoo E.E."/>
            <person name="De Carvalho A.C."/>
            <person name="Riley R."/>
            <person name="Lipzen A."/>
            <person name="He G."/>
            <person name="Yan M."/>
            <person name="Haridas S."/>
            <person name="Daum C."/>
            <person name="Yoshinaga Y."/>
            <person name="Ng V."/>
            <person name="Grigoriev I.V."/>
            <person name="Munk R."/>
            <person name="Nuraida L."/>
            <person name="Wijaya C.H."/>
            <person name="Morales P.-C."/>
            <person name="Keasling J.D."/>
        </authorList>
    </citation>
    <scope>NUCLEOTIDE SEQUENCE [LARGE SCALE GENOMIC DNA]</scope>
    <source>
        <strain evidence="2 3">FGSC 2613</strain>
    </source>
</reference>
<gene>
    <name evidence="2" type="ORF">QR685DRAFT_523509</name>
</gene>
<feature type="compositionally biased region" description="Low complexity" evidence="1">
    <location>
        <begin position="237"/>
        <end position="258"/>
    </location>
</feature>
<name>A0ABR3DDP0_NEUIN</name>
<feature type="compositionally biased region" description="Pro residues" evidence="1">
    <location>
        <begin position="96"/>
        <end position="105"/>
    </location>
</feature>
<feature type="compositionally biased region" description="Polar residues" evidence="1">
    <location>
        <begin position="34"/>
        <end position="50"/>
    </location>
</feature>
<keyword evidence="3" id="KW-1185">Reference proteome</keyword>
<feature type="region of interest" description="Disordered" evidence="1">
    <location>
        <begin position="204"/>
        <end position="262"/>
    </location>
</feature>
<feature type="compositionally biased region" description="Low complexity" evidence="1">
    <location>
        <begin position="282"/>
        <end position="301"/>
    </location>
</feature>
<feature type="region of interest" description="Disordered" evidence="1">
    <location>
        <begin position="282"/>
        <end position="305"/>
    </location>
</feature>
<feature type="region of interest" description="Disordered" evidence="1">
    <location>
        <begin position="34"/>
        <end position="105"/>
    </location>
</feature>
<feature type="compositionally biased region" description="Basic and acidic residues" evidence="1">
    <location>
        <begin position="380"/>
        <end position="393"/>
    </location>
</feature>
<feature type="compositionally biased region" description="Basic and acidic residues" evidence="1">
    <location>
        <begin position="403"/>
        <end position="412"/>
    </location>
</feature>
<evidence type="ECO:0000313" key="2">
    <source>
        <dbReference type="EMBL" id="KAL0470398.1"/>
    </source>
</evidence>
<dbReference type="Proteomes" id="UP001451303">
    <property type="component" value="Unassembled WGS sequence"/>
</dbReference>
<evidence type="ECO:0000313" key="3">
    <source>
        <dbReference type="Proteomes" id="UP001451303"/>
    </source>
</evidence>
<protein>
    <submittedName>
        <fullName evidence="2">Uncharacterized protein</fullName>
    </submittedName>
</protein>
<sequence>MPSKPNAMAKPPRLVLFDIIPELTIVTGSMSEMINSPTKVKPQNSPNSPIADTFDGSGTTTTNNKNTAKFSPTQPSPTNPTTNRSTPSSSNTQKSPTPPTTPPMLSPPAPYPWLWSCHSCRSVYRLACTRRCLECGHVFCCLMPAINQRESEERDKNVKKRKRSGSGRKGGGPCTAEFDYLGWSAWGSFRRSVTGAAAARHALRIGGGDDDDGSGKKKLGSSGKRRLTSVSLFPRPSLSSSSNSKDTTTTSDSDSSQSANDKVAAARLQDFATWHLIPVPPLDSSSSSSSSSTPGPGSKSPRATTLAWHHVSERETRSIARAKEKMYVERTHNCWSHCDYPSECRQTVIAACEEGRAKIDRKAKKLVWVNDREKDAIEARRRKERERERETMKKALGARRSRSGQEERERRMGGQRSSGRKGRGHGGNGSGIAGDQKSDDSSSSSSTSSAGGSSSSSSDASGSEDEQLLVKEATIKFDWKETMIAAQGTQKDPEDDNTGNLTIATPEPYSRLDGCSSRQDCYITMVADEMTIDPAKLLKDDLETIPVSPVSPLAGGRLAPGIADPNIYESFAAFI</sequence>